<evidence type="ECO:0000256" key="9">
    <source>
        <dbReference type="ARBA" id="ARBA00044632"/>
    </source>
</evidence>
<dbReference type="SUPFAM" id="SSF48150">
    <property type="entry name" value="DNA-glycosylase"/>
    <property type="match status" value="1"/>
</dbReference>
<dbReference type="InterPro" id="IPR023170">
    <property type="entry name" value="HhH_base_excis_C"/>
</dbReference>
<keyword evidence="5" id="KW-0234">DNA repair</keyword>
<name>A0A842HH63_9BACT</name>
<keyword evidence="3" id="KW-0227">DNA damage</keyword>
<dbReference type="SUPFAM" id="SSF55945">
    <property type="entry name" value="TATA-box binding protein-like"/>
    <property type="match status" value="1"/>
</dbReference>
<evidence type="ECO:0000256" key="3">
    <source>
        <dbReference type="ARBA" id="ARBA00022763"/>
    </source>
</evidence>
<comment type="caution">
    <text evidence="11">The sequence shown here is derived from an EMBL/GenBank/DDBJ whole genome shotgun (WGS) entry which is preliminary data.</text>
</comment>
<feature type="domain" description="HhH-GPD" evidence="10">
    <location>
        <begin position="125"/>
        <end position="279"/>
    </location>
</feature>
<keyword evidence="8" id="KW-0326">Glycosidase</keyword>
<evidence type="ECO:0000313" key="12">
    <source>
        <dbReference type="Proteomes" id="UP000546464"/>
    </source>
</evidence>
<dbReference type="SMART" id="SM00478">
    <property type="entry name" value="ENDO3c"/>
    <property type="match status" value="1"/>
</dbReference>
<dbReference type="GO" id="GO:0140078">
    <property type="term" value="F:class I DNA-(apurinic or apyrimidinic site) endonuclease activity"/>
    <property type="evidence" value="ECO:0007669"/>
    <property type="project" value="UniProtKB-EC"/>
</dbReference>
<evidence type="ECO:0000259" key="10">
    <source>
        <dbReference type="SMART" id="SM00478"/>
    </source>
</evidence>
<keyword evidence="11" id="KW-0238">DNA-binding</keyword>
<keyword evidence="12" id="KW-1185">Reference proteome</keyword>
<dbReference type="EC" id="4.2.99.18" evidence="2"/>
<evidence type="ECO:0000256" key="7">
    <source>
        <dbReference type="ARBA" id="ARBA00023268"/>
    </source>
</evidence>
<dbReference type="InterPro" id="IPR003265">
    <property type="entry name" value="HhH-GPD_domain"/>
</dbReference>
<proteinExistence type="inferred from homology"/>
<evidence type="ECO:0000256" key="5">
    <source>
        <dbReference type="ARBA" id="ARBA00023204"/>
    </source>
</evidence>
<dbReference type="Gene3D" id="1.10.340.30">
    <property type="entry name" value="Hypothetical protein, domain 2"/>
    <property type="match status" value="1"/>
</dbReference>
<sequence>MKWTPWRTLPSTTRFSAPVLRELLDGGQAFRWYETGGVWQGAWGTDLARLRLSAEGMLEWSGPQTAGKRTGEALRHYLALDADWDHAMDTLPWRSDPVLAAAMKQWPGLRILRQPLAETLMVFLCSSTKQIVQIKQICADLADTFGEPLTDADGHRQLPTWEAIHAADEDRLRACRLGYRARYLKGTAAILTARPGWLDTIPALPYAQAKAELMALPGVGAKIADCVLLFGAGMLEAFPVDTWILKVMAQHYRLHGWKPDHVATFGRTHFGALAGAAQQFLFSDARLRRDS</sequence>
<dbReference type="PANTHER" id="PTHR10242:SF2">
    <property type="entry name" value="N-GLYCOSYLASE_DNA LYASE"/>
    <property type="match status" value="1"/>
</dbReference>
<evidence type="ECO:0000256" key="2">
    <source>
        <dbReference type="ARBA" id="ARBA00012720"/>
    </source>
</evidence>
<keyword evidence="7" id="KW-0511">Multifunctional enzyme</keyword>
<dbReference type="Pfam" id="PF00730">
    <property type="entry name" value="HhH-GPD"/>
    <property type="match status" value="1"/>
</dbReference>
<dbReference type="EMBL" id="JACHVB010000060">
    <property type="protein sequence ID" value="MBC2596075.1"/>
    <property type="molecule type" value="Genomic_DNA"/>
</dbReference>
<keyword evidence="6" id="KW-0456">Lyase</keyword>
<dbReference type="InterPro" id="IPR052054">
    <property type="entry name" value="Oxidative_DNA_repair_enzyme"/>
</dbReference>
<dbReference type="PANTHER" id="PTHR10242">
    <property type="entry name" value="8-OXOGUANINE DNA GLYCOSYLASE"/>
    <property type="match status" value="1"/>
</dbReference>
<evidence type="ECO:0000256" key="8">
    <source>
        <dbReference type="ARBA" id="ARBA00023295"/>
    </source>
</evidence>
<protein>
    <recommendedName>
        <fullName evidence="2">DNA-(apurinic or apyrimidinic site) lyase</fullName>
        <ecNumber evidence="2">4.2.99.18</ecNumber>
    </recommendedName>
</protein>
<dbReference type="RefSeq" id="WP_185676991.1">
    <property type="nucleotide sequence ID" value="NZ_JACHVB010000060.1"/>
</dbReference>
<dbReference type="InterPro" id="IPR012904">
    <property type="entry name" value="OGG_N"/>
</dbReference>
<dbReference type="GO" id="GO:0006289">
    <property type="term" value="P:nucleotide-excision repair"/>
    <property type="evidence" value="ECO:0007669"/>
    <property type="project" value="InterPro"/>
</dbReference>
<dbReference type="Gene3D" id="3.30.310.260">
    <property type="match status" value="1"/>
</dbReference>
<dbReference type="GO" id="GO:0006284">
    <property type="term" value="P:base-excision repair"/>
    <property type="evidence" value="ECO:0007669"/>
    <property type="project" value="InterPro"/>
</dbReference>
<dbReference type="GO" id="GO:0008534">
    <property type="term" value="F:oxidized purine nucleobase lesion DNA N-glycosylase activity"/>
    <property type="evidence" value="ECO:0007669"/>
    <property type="project" value="InterPro"/>
</dbReference>
<dbReference type="CDD" id="cd00056">
    <property type="entry name" value="ENDO3c"/>
    <property type="match status" value="1"/>
</dbReference>
<organism evidence="11 12">
    <name type="scientific">Ruficoccus amylovorans</name>
    <dbReference type="NCBI Taxonomy" id="1804625"/>
    <lineage>
        <taxon>Bacteria</taxon>
        <taxon>Pseudomonadati</taxon>
        <taxon>Verrucomicrobiota</taxon>
        <taxon>Opitutia</taxon>
        <taxon>Puniceicoccales</taxon>
        <taxon>Cerasicoccaceae</taxon>
        <taxon>Ruficoccus</taxon>
    </lineage>
</organism>
<gene>
    <name evidence="11" type="ORF">H5P28_17545</name>
</gene>
<evidence type="ECO:0000313" key="11">
    <source>
        <dbReference type="EMBL" id="MBC2596075.1"/>
    </source>
</evidence>
<comment type="similarity">
    <text evidence="1">Belongs to the type-1 OGG1 family.</text>
</comment>
<keyword evidence="4" id="KW-0378">Hydrolase</keyword>
<dbReference type="InterPro" id="IPR011257">
    <property type="entry name" value="DNA_glycosylase"/>
</dbReference>
<evidence type="ECO:0000256" key="1">
    <source>
        <dbReference type="ARBA" id="ARBA00010679"/>
    </source>
</evidence>
<dbReference type="Pfam" id="PF07934">
    <property type="entry name" value="OGG_N"/>
    <property type="match status" value="1"/>
</dbReference>
<dbReference type="AlphaFoldDB" id="A0A842HH63"/>
<dbReference type="Proteomes" id="UP000546464">
    <property type="component" value="Unassembled WGS sequence"/>
</dbReference>
<reference evidence="11 12" key="1">
    <citation type="submission" date="2020-07" db="EMBL/GenBank/DDBJ databases">
        <authorList>
            <person name="Feng X."/>
        </authorList>
    </citation>
    <scope>NUCLEOTIDE SEQUENCE [LARGE SCALE GENOMIC DNA]</scope>
    <source>
        <strain evidence="11 12">JCM31066</strain>
    </source>
</reference>
<dbReference type="Gene3D" id="1.10.1670.10">
    <property type="entry name" value="Helix-hairpin-Helix base-excision DNA repair enzymes (C-terminal)"/>
    <property type="match status" value="1"/>
</dbReference>
<evidence type="ECO:0000256" key="4">
    <source>
        <dbReference type="ARBA" id="ARBA00022801"/>
    </source>
</evidence>
<comment type="catalytic activity">
    <reaction evidence="9">
        <text>2'-deoxyribonucleotide-(2'-deoxyribose 5'-phosphate)-2'-deoxyribonucleotide-DNA = a 3'-end 2'-deoxyribonucleotide-(2,3-dehydro-2,3-deoxyribose 5'-phosphate)-DNA + a 5'-end 5'-phospho-2'-deoxyribonucleoside-DNA + H(+)</text>
        <dbReference type="Rhea" id="RHEA:66592"/>
        <dbReference type="Rhea" id="RHEA-COMP:13180"/>
        <dbReference type="Rhea" id="RHEA-COMP:16897"/>
        <dbReference type="Rhea" id="RHEA-COMP:17067"/>
        <dbReference type="ChEBI" id="CHEBI:15378"/>
        <dbReference type="ChEBI" id="CHEBI:136412"/>
        <dbReference type="ChEBI" id="CHEBI:157695"/>
        <dbReference type="ChEBI" id="CHEBI:167181"/>
        <dbReference type="EC" id="4.2.99.18"/>
    </reaction>
</comment>
<dbReference type="GO" id="GO:0003684">
    <property type="term" value="F:damaged DNA binding"/>
    <property type="evidence" value="ECO:0007669"/>
    <property type="project" value="InterPro"/>
</dbReference>
<accession>A0A842HH63</accession>
<evidence type="ECO:0000256" key="6">
    <source>
        <dbReference type="ARBA" id="ARBA00023239"/>
    </source>
</evidence>